<dbReference type="RefSeq" id="WP_139446594.1">
    <property type="nucleotide sequence ID" value="NZ_VDMB01000003.1"/>
</dbReference>
<proteinExistence type="predicted"/>
<dbReference type="GO" id="GO:0015920">
    <property type="term" value="P:lipopolysaccharide transport"/>
    <property type="evidence" value="ECO:0007669"/>
    <property type="project" value="TreeGrafter"/>
</dbReference>
<keyword evidence="5 6" id="KW-0472">Membrane</keyword>
<dbReference type="AlphaFoldDB" id="A0A5Q4VI12"/>
<dbReference type="OrthoDB" id="9783403at2"/>
<comment type="caution">
    <text evidence="7">The sequence shown here is derived from an EMBL/GenBank/DDBJ whole genome shotgun (WGS) entry which is preliminary data.</text>
</comment>
<keyword evidence="2" id="KW-1003">Cell membrane</keyword>
<dbReference type="NCBIfam" id="TIGR04408">
    <property type="entry name" value="LptG_lptG"/>
    <property type="match status" value="1"/>
</dbReference>
<accession>A0A5Q4VI12</accession>
<evidence type="ECO:0000256" key="4">
    <source>
        <dbReference type="ARBA" id="ARBA00022989"/>
    </source>
</evidence>
<feature type="transmembrane region" description="Helical" evidence="6">
    <location>
        <begin position="333"/>
        <end position="356"/>
    </location>
</feature>
<evidence type="ECO:0000256" key="1">
    <source>
        <dbReference type="ARBA" id="ARBA00004651"/>
    </source>
</evidence>
<dbReference type="Proteomes" id="UP000321899">
    <property type="component" value="Unassembled WGS sequence"/>
</dbReference>
<reference evidence="7 8" key="1">
    <citation type="submission" date="2019-06" db="EMBL/GenBank/DDBJ databases">
        <title>Desulfobotulus mexicanus sp. nov., a novel sulfate-reducing bacterium isolated from the sediment of an alkaline crater lake in Mexico.</title>
        <authorList>
            <person name="Hirschler-Rea A."/>
        </authorList>
    </citation>
    <scope>NUCLEOTIDE SEQUENCE [LARGE SCALE GENOMIC DNA]</scope>
    <source>
        <strain evidence="7 8">PAR22N</strain>
    </source>
</reference>
<sequence length="359" mass="40138">MTRLDLYVSREIVRYFFILLFVVVVIFVVVDYLSNADRFFAAGLSGYRSIYYVLMKLPREIIQILPLCFFLSILAALGLVNRSNELIALKGGGIGPALLLRPVFGGALFISVFGLLLADTISPMAAAEVNSIRYGELRPGAVHVQRKENIRIRKDQYFIYINEVHLDDERLEGIRIHELSRDGFFPVRRIIAQSGSFVAEGWMLEGVVEQVLDAEDGVFSVQSYPVFAFDLGLNLSDFESIRSAANEMGIRELWHYINKIEKQGYDVTGYRVDFFGKTAFPFASLALCFLAVLISLRPSMKSNMALGMGYGIGIAFMYWICYSFSMSLGYGGVLPAVFAAWMPNCLFAALGIYGLLGLD</sequence>
<dbReference type="EMBL" id="VDMB01000003">
    <property type="protein sequence ID" value="TYT75631.1"/>
    <property type="molecule type" value="Genomic_DNA"/>
</dbReference>
<feature type="transmembrane region" description="Helical" evidence="6">
    <location>
        <begin position="302"/>
        <end position="321"/>
    </location>
</feature>
<keyword evidence="3 6" id="KW-0812">Transmembrane</keyword>
<feature type="transmembrane region" description="Helical" evidence="6">
    <location>
        <begin position="61"/>
        <end position="79"/>
    </location>
</feature>
<dbReference type="PANTHER" id="PTHR33529:SF6">
    <property type="entry name" value="YJGP_YJGQ FAMILY PERMEASE"/>
    <property type="match status" value="1"/>
</dbReference>
<evidence type="ECO:0000256" key="3">
    <source>
        <dbReference type="ARBA" id="ARBA00022692"/>
    </source>
</evidence>
<evidence type="ECO:0000256" key="2">
    <source>
        <dbReference type="ARBA" id="ARBA00022475"/>
    </source>
</evidence>
<evidence type="ECO:0000256" key="5">
    <source>
        <dbReference type="ARBA" id="ARBA00023136"/>
    </source>
</evidence>
<dbReference type="PANTHER" id="PTHR33529">
    <property type="entry name" value="SLR0882 PROTEIN-RELATED"/>
    <property type="match status" value="1"/>
</dbReference>
<gene>
    <name evidence="7" type="primary">lptG</name>
    <name evidence="7" type="ORF">FIM25_04120</name>
</gene>
<keyword evidence="8" id="KW-1185">Reference proteome</keyword>
<name>A0A5Q4VI12_9BACT</name>
<comment type="subcellular location">
    <subcellularLocation>
        <location evidence="1">Cell membrane</location>
        <topology evidence="1">Multi-pass membrane protein</topology>
    </subcellularLocation>
</comment>
<organism evidence="7 8">
    <name type="scientific">Desulfobotulus mexicanus</name>
    <dbReference type="NCBI Taxonomy" id="2586642"/>
    <lineage>
        <taxon>Bacteria</taxon>
        <taxon>Pseudomonadati</taxon>
        <taxon>Thermodesulfobacteriota</taxon>
        <taxon>Desulfobacteria</taxon>
        <taxon>Desulfobacterales</taxon>
        <taxon>Desulfobacteraceae</taxon>
        <taxon>Desulfobotulus</taxon>
    </lineage>
</organism>
<evidence type="ECO:0000256" key="6">
    <source>
        <dbReference type="SAM" id="Phobius"/>
    </source>
</evidence>
<keyword evidence="4 6" id="KW-1133">Transmembrane helix</keyword>
<dbReference type="Pfam" id="PF03739">
    <property type="entry name" value="LptF_LptG"/>
    <property type="match status" value="1"/>
</dbReference>
<feature type="transmembrane region" description="Helical" evidence="6">
    <location>
        <begin position="279"/>
        <end position="296"/>
    </location>
</feature>
<evidence type="ECO:0000313" key="7">
    <source>
        <dbReference type="EMBL" id="TYT75631.1"/>
    </source>
</evidence>
<dbReference type="GO" id="GO:0055085">
    <property type="term" value="P:transmembrane transport"/>
    <property type="evidence" value="ECO:0007669"/>
    <property type="project" value="InterPro"/>
</dbReference>
<evidence type="ECO:0000313" key="8">
    <source>
        <dbReference type="Proteomes" id="UP000321899"/>
    </source>
</evidence>
<dbReference type="InterPro" id="IPR030923">
    <property type="entry name" value="LptG"/>
</dbReference>
<feature type="transmembrane region" description="Helical" evidence="6">
    <location>
        <begin position="99"/>
        <end position="118"/>
    </location>
</feature>
<dbReference type="InterPro" id="IPR005495">
    <property type="entry name" value="LptG/LptF_permease"/>
</dbReference>
<dbReference type="GO" id="GO:0043190">
    <property type="term" value="C:ATP-binding cassette (ABC) transporter complex"/>
    <property type="evidence" value="ECO:0007669"/>
    <property type="project" value="InterPro"/>
</dbReference>
<protein>
    <submittedName>
        <fullName evidence="7">LPS export ABC transporter permease LptG</fullName>
    </submittedName>
</protein>
<feature type="transmembrane region" description="Helical" evidence="6">
    <location>
        <begin position="12"/>
        <end position="30"/>
    </location>
</feature>